<dbReference type="AlphaFoldDB" id="A0A699XWX9"/>
<feature type="non-terminal residue" evidence="1">
    <location>
        <position position="39"/>
    </location>
</feature>
<sequence>WMLKMIAATDGFATVIVVDFGAFLEDHSRLHLMLSSSRR</sequence>
<gene>
    <name evidence="1" type="ORF">Tci_934829</name>
</gene>
<dbReference type="EMBL" id="BKCJ011947038">
    <property type="protein sequence ID" value="GFD62860.1"/>
    <property type="molecule type" value="Genomic_DNA"/>
</dbReference>
<feature type="non-terminal residue" evidence="1">
    <location>
        <position position="1"/>
    </location>
</feature>
<protein>
    <submittedName>
        <fullName evidence="1">Uncharacterized protein</fullName>
    </submittedName>
</protein>
<evidence type="ECO:0000313" key="1">
    <source>
        <dbReference type="EMBL" id="GFD62860.1"/>
    </source>
</evidence>
<accession>A0A699XWX9</accession>
<proteinExistence type="predicted"/>
<comment type="caution">
    <text evidence="1">The sequence shown here is derived from an EMBL/GenBank/DDBJ whole genome shotgun (WGS) entry which is preliminary data.</text>
</comment>
<reference evidence="1" key="1">
    <citation type="journal article" date="2019" name="Sci. Rep.">
        <title>Draft genome of Tanacetum cinerariifolium, the natural source of mosquito coil.</title>
        <authorList>
            <person name="Yamashiro T."/>
            <person name="Shiraishi A."/>
            <person name="Satake H."/>
            <person name="Nakayama K."/>
        </authorList>
    </citation>
    <scope>NUCLEOTIDE SEQUENCE</scope>
</reference>
<name>A0A699XWX9_TANCI</name>
<organism evidence="1">
    <name type="scientific">Tanacetum cinerariifolium</name>
    <name type="common">Dalmatian daisy</name>
    <name type="synonym">Chrysanthemum cinerariifolium</name>
    <dbReference type="NCBI Taxonomy" id="118510"/>
    <lineage>
        <taxon>Eukaryota</taxon>
        <taxon>Viridiplantae</taxon>
        <taxon>Streptophyta</taxon>
        <taxon>Embryophyta</taxon>
        <taxon>Tracheophyta</taxon>
        <taxon>Spermatophyta</taxon>
        <taxon>Magnoliopsida</taxon>
        <taxon>eudicotyledons</taxon>
        <taxon>Gunneridae</taxon>
        <taxon>Pentapetalae</taxon>
        <taxon>asterids</taxon>
        <taxon>campanulids</taxon>
        <taxon>Asterales</taxon>
        <taxon>Asteraceae</taxon>
        <taxon>Asteroideae</taxon>
        <taxon>Anthemideae</taxon>
        <taxon>Anthemidinae</taxon>
        <taxon>Tanacetum</taxon>
    </lineage>
</organism>